<evidence type="ECO:0000256" key="1">
    <source>
        <dbReference type="PROSITE-ProRule" id="PRU00235"/>
    </source>
</evidence>
<dbReference type="EMBL" id="JAOAOG010000193">
    <property type="protein sequence ID" value="KAJ6241371.1"/>
    <property type="molecule type" value="Genomic_DNA"/>
</dbReference>
<sequence>MIEPACNIYLSYIHDEYKKLLPSTNNTKNFWLPVKKYKSVRRIISDHVDNVIFLTTQNEFELVQKGKQPRKFQIENEEIKDIKCGLWTFLILTRSGKVYSLGSKNEYCELPFEDPENSTWEKLRYVKFFEDENLFVESIEMGTINNYYICTGNKLYGNGYIGQGRLGIPNGSNVKTPRFLFDDVERVFCGKNAFGVIYDMNKELMACGVNSSGSLGLGLSEPHVPTKVKLPFTTDQIKDLQIGEEHSTLVTLDGVTYGAGSDNYNGIGKRCTSFVKVPLLKDVQVKSIHVGKHQTLVVTNENEIYGWGFGNYKNEKESTDLVTNSKLPTKFNLPNLTVSGSFQISCGFFATFIYNSNEQNNIQAEFKLLLKNQQFTDTEFGYGLKGHKSLIETRTGLKIEQIQKVFQENNYTKNEINMFLKWLYSDEIPYQRNDKQSFENILKSLQLQYDPKETIIEYLKKLYNDEDSKDFLLLVKSDDYGNEDDDDDDDEEEEENFEEIPVHKFILLARSGLFREMFNNINENEKNINQIKDYSGKSIESLEILIKYFYFDSIELTADDDPQLIIEELEDAQEYYQLHEACSLNIFLRSLKIQYNIN</sequence>
<proteinExistence type="predicted"/>
<dbReference type="CDD" id="cd18186">
    <property type="entry name" value="BTB_POZ_ZBTB_KLHL-like"/>
    <property type="match status" value="1"/>
</dbReference>
<dbReference type="Gene3D" id="3.30.710.10">
    <property type="entry name" value="Potassium Channel Kv1.1, Chain A"/>
    <property type="match status" value="1"/>
</dbReference>
<gene>
    <name evidence="3" type="ORF">M0813_23158</name>
</gene>
<dbReference type="Pfam" id="PF00651">
    <property type="entry name" value="BTB"/>
    <property type="match status" value="1"/>
</dbReference>
<dbReference type="PANTHER" id="PTHR45982">
    <property type="entry name" value="REGULATOR OF CHROMOSOME CONDENSATION"/>
    <property type="match status" value="1"/>
</dbReference>
<protein>
    <submittedName>
        <fullName evidence="3">Btk-binding protein-related</fullName>
    </submittedName>
</protein>
<comment type="caution">
    <text evidence="3">The sequence shown here is derived from an EMBL/GenBank/DDBJ whole genome shotgun (WGS) entry which is preliminary data.</text>
</comment>
<organism evidence="3 4">
    <name type="scientific">Anaeramoeba flamelloides</name>
    <dbReference type="NCBI Taxonomy" id="1746091"/>
    <lineage>
        <taxon>Eukaryota</taxon>
        <taxon>Metamonada</taxon>
        <taxon>Anaeramoebidae</taxon>
        <taxon>Anaeramoeba</taxon>
    </lineage>
</organism>
<dbReference type="InterPro" id="IPR011333">
    <property type="entry name" value="SKP1/BTB/POZ_sf"/>
</dbReference>
<reference evidence="3" key="1">
    <citation type="submission" date="2022-08" db="EMBL/GenBank/DDBJ databases">
        <title>Novel sulfate-reducing endosymbionts in the free-living metamonad Anaeramoeba.</title>
        <authorList>
            <person name="Jerlstrom-Hultqvist J."/>
            <person name="Cepicka I."/>
            <person name="Gallot-Lavallee L."/>
            <person name="Salas-Leiva D."/>
            <person name="Curtis B.A."/>
            <person name="Zahonova K."/>
            <person name="Pipaliya S."/>
            <person name="Dacks J."/>
            <person name="Roger A.J."/>
        </authorList>
    </citation>
    <scope>NUCLEOTIDE SEQUENCE</scope>
    <source>
        <strain evidence="3">Schooner1</strain>
    </source>
</reference>
<evidence type="ECO:0000259" key="2">
    <source>
        <dbReference type="PROSITE" id="PS50097"/>
    </source>
</evidence>
<dbReference type="InterPro" id="IPR051553">
    <property type="entry name" value="Ran_GTPase-activating"/>
</dbReference>
<dbReference type="Proteomes" id="UP001150062">
    <property type="component" value="Unassembled WGS sequence"/>
</dbReference>
<feature type="domain" description="BTB" evidence="2">
    <location>
        <begin position="469"/>
        <end position="558"/>
    </location>
</feature>
<evidence type="ECO:0000313" key="3">
    <source>
        <dbReference type="EMBL" id="KAJ6241371.1"/>
    </source>
</evidence>
<feature type="repeat" description="RCC1" evidence="1">
    <location>
        <begin position="202"/>
        <end position="253"/>
    </location>
</feature>
<keyword evidence="4" id="KW-1185">Reference proteome</keyword>
<name>A0ABQ8Y986_9EUKA</name>
<dbReference type="SUPFAM" id="SSF50985">
    <property type="entry name" value="RCC1/BLIP-II"/>
    <property type="match status" value="1"/>
</dbReference>
<dbReference type="InterPro" id="IPR009091">
    <property type="entry name" value="RCC1/BLIP-II"/>
</dbReference>
<dbReference type="InterPro" id="IPR000408">
    <property type="entry name" value="Reg_chr_condens"/>
</dbReference>
<evidence type="ECO:0000313" key="4">
    <source>
        <dbReference type="Proteomes" id="UP001150062"/>
    </source>
</evidence>
<dbReference type="PROSITE" id="PS50097">
    <property type="entry name" value="BTB"/>
    <property type="match status" value="1"/>
</dbReference>
<dbReference type="PANTHER" id="PTHR45982:SF1">
    <property type="entry name" value="REGULATOR OF CHROMOSOME CONDENSATION"/>
    <property type="match status" value="1"/>
</dbReference>
<accession>A0ABQ8Y986</accession>
<dbReference type="Gene3D" id="2.130.10.30">
    <property type="entry name" value="Regulator of chromosome condensation 1/beta-lactamase-inhibitor protein II"/>
    <property type="match status" value="2"/>
</dbReference>
<dbReference type="InterPro" id="IPR000210">
    <property type="entry name" value="BTB/POZ_dom"/>
</dbReference>
<dbReference type="PROSITE" id="PS50012">
    <property type="entry name" value="RCC1_3"/>
    <property type="match status" value="1"/>
</dbReference>
<dbReference type="SUPFAM" id="SSF54695">
    <property type="entry name" value="POZ domain"/>
    <property type="match status" value="1"/>
</dbReference>